<feature type="transmembrane region" description="Helical" evidence="13">
    <location>
        <begin position="277"/>
        <end position="297"/>
    </location>
</feature>
<evidence type="ECO:0000256" key="8">
    <source>
        <dbReference type="ARBA" id="ARBA00023065"/>
    </source>
</evidence>
<dbReference type="InterPro" id="IPR001734">
    <property type="entry name" value="Na/solute_symporter"/>
</dbReference>
<dbReference type="GO" id="GO:0015293">
    <property type="term" value="F:symporter activity"/>
    <property type="evidence" value="ECO:0007669"/>
    <property type="project" value="TreeGrafter"/>
</dbReference>
<feature type="transmembrane region" description="Helical" evidence="13">
    <location>
        <begin position="318"/>
        <end position="344"/>
    </location>
</feature>
<evidence type="ECO:0000256" key="6">
    <source>
        <dbReference type="ARBA" id="ARBA00022989"/>
    </source>
</evidence>
<organism evidence="14 15">
    <name type="scientific">Trichonephila inaurata madagascariensis</name>
    <dbReference type="NCBI Taxonomy" id="2747483"/>
    <lineage>
        <taxon>Eukaryota</taxon>
        <taxon>Metazoa</taxon>
        <taxon>Ecdysozoa</taxon>
        <taxon>Arthropoda</taxon>
        <taxon>Chelicerata</taxon>
        <taxon>Arachnida</taxon>
        <taxon>Araneae</taxon>
        <taxon>Araneomorphae</taxon>
        <taxon>Entelegynae</taxon>
        <taxon>Araneoidea</taxon>
        <taxon>Nephilidae</taxon>
        <taxon>Trichonephila</taxon>
        <taxon>Trichonephila inaurata</taxon>
    </lineage>
</organism>
<sequence>MGIQFSSLPSLTFGSVSVWDLGLRVYKSEALFIQILHYQNLIMIHEKLILSAVDYVFLTAMLLVSAGIGLYFQMTSKKKTSEEFLLAGKNMSVLPVAFSLMATFMSSTTIMGIPAEMYLYGTNMTFMNLGFIIGPIITSYLFLPIYFANDVSTAYEYLEKRFGKTTRRLISAMFAFKELLFTAATLYAPALALSAVTNLSMWMSVIVIGVVCTFYCTLGGMKAVLWTDVFQATLMYIALFAIIINGCLLLNGFGSIFEIANEGGRLFIPKFTLDPEAHYSIFNIFAQGMIITMSSYGGSQIQVQRLMTLKNINKSKRATLLSIPMLVIFQLLCCMCGLIIYAYFRFCDPLTSADRPIQSADQLLPYFITTTLSYLPGLPGLCMCGIFSASLSTVSSAINSLASVTSEDFLKTIFPKLKVTVFHNKVISLVFGALCVGVSFLIASLGHLIKMSVLIAGLVAGPNLAVFLLAACTTTANEEGVILGIVVSLTLAACLSFIPKNKTHPFLPLSNECSTSNTTEFTIYNSTTTTATSLQYSSTMSYSNATTLSTLIPEVEDDSFYLSYMWISTLALITCLVVGYFGSMIISCIRGIPNEVPEIYLSPLRTKYSKKRNDTKEKKGQNKASNVEVSEKPSEGKSQHETDL</sequence>
<dbReference type="AlphaFoldDB" id="A0A8X7C137"/>
<comment type="similarity">
    <text evidence="2 11">Belongs to the sodium:solute symporter (SSF) (TC 2.A.21) family.</text>
</comment>
<reference evidence="14" key="1">
    <citation type="submission" date="2020-08" db="EMBL/GenBank/DDBJ databases">
        <title>Multicomponent nature underlies the extraordinary mechanical properties of spider dragline silk.</title>
        <authorList>
            <person name="Kono N."/>
            <person name="Nakamura H."/>
            <person name="Mori M."/>
            <person name="Yoshida Y."/>
            <person name="Ohtoshi R."/>
            <person name="Malay A.D."/>
            <person name="Moran D.A.P."/>
            <person name="Tomita M."/>
            <person name="Numata K."/>
            <person name="Arakawa K."/>
        </authorList>
    </citation>
    <scope>NUCLEOTIDE SEQUENCE</scope>
</reference>
<dbReference type="InterPro" id="IPR038377">
    <property type="entry name" value="Na/Glc_symporter_sf"/>
</dbReference>
<feature type="transmembrane region" description="Helical" evidence="13">
    <location>
        <begin position="48"/>
        <end position="72"/>
    </location>
</feature>
<keyword evidence="15" id="KW-1185">Reference proteome</keyword>
<dbReference type="Gene3D" id="1.20.1730.10">
    <property type="entry name" value="Sodium/glucose cotransporter"/>
    <property type="match status" value="1"/>
</dbReference>
<proteinExistence type="inferred from homology"/>
<comment type="subcellular location">
    <subcellularLocation>
        <location evidence="1">Cell membrane</location>
        <topology evidence="1">Multi-pass membrane protein</topology>
    </subcellularLocation>
</comment>
<evidence type="ECO:0000256" key="5">
    <source>
        <dbReference type="ARBA" id="ARBA00022692"/>
    </source>
</evidence>
<feature type="transmembrane region" description="Helical" evidence="13">
    <location>
        <begin position="93"/>
        <end position="113"/>
    </location>
</feature>
<dbReference type="OrthoDB" id="6422429at2759"/>
<evidence type="ECO:0000313" key="15">
    <source>
        <dbReference type="Proteomes" id="UP000886998"/>
    </source>
</evidence>
<name>A0A8X7C137_9ARAC</name>
<dbReference type="Proteomes" id="UP000886998">
    <property type="component" value="Unassembled WGS sequence"/>
</dbReference>
<feature type="transmembrane region" description="Helical" evidence="13">
    <location>
        <begin position="561"/>
        <end position="581"/>
    </location>
</feature>
<dbReference type="NCBIfam" id="TIGR00813">
    <property type="entry name" value="sss"/>
    <property type="match status" value="1"/>
</dbReference>
<evidence type="ECO:0000256" key="13">
    <source>
        <dbReference type="SAM" id="Phobius"/>
    </source>
</evidence>
<feature type="transmembrane region" description="Helical" evidence="13">
    <location>
        <begin position="125"/>
        <end position="148"/>
    </location>
</feature>
<dbReference type="InterPro" id="IPR051163">
    <property type="entry name" value="Sodium:Solute_Symporter_SSF"/>
</dbReference>
<keyword evidence="9 13" id="KW-0472">Membrane</keyword>
<keyword evidence="3" id="KW-0813">Transport</keyword>
<feature type="region of interest" description="Disordered" evidence="12">
    <location>
        <begin position="609"/>
        <end position="644"/>
    </location>
</feature>
<feature type="transmembrane region" description="Helical" evidence="13">
    <location>
        <begin position="233"/>
        <end position="257"/>
    </location>
</feature>
<feature type="transmembrane region" description="Helical" evidence="13">
    <location>
        <begin position="199"/>
        <end position="221"/>
    </location>
</feature>
<accession>A0A8X7C137</accession>
<dbReference type="GO" id="GO:0006814">
    <property type="term" value="P:sodium ion transport"/>
    <property type="evidence" value="ECO:0007669"/>
    <property type="project" value="UniProtKB-KW"/>
</dbReference>
<dbReference type="PROSITE" id="PS50283">
    <property type="entry name" value="NA_SOLUT_SYMP_3"/>
    <property type="match status" value="1"/>
</dbReference>
<feature type="transmembrane region" description="Helical" evidence="13">
    <location>
        <begin position="169"/>
        <end position="193"/>
    </location>
</feature>
<evidence type="ECO:0000256" key="11">
    <source>
        <dbReference type="RuleBase" id="RU362091"/>
    </source>
</evidence>
<keyword evidence="10" id="KW-0739">Sodium transport</keyword>
<feature type="compositionally biased region" description="Basic and acidic residues" evidence="12">
    <location>
        <begin position="629"/>
        <end position="644"/>
    </location>
</feature>
<keyword evidence="7" id="KW-0915">Sodium</keyword>
<evidence type="ECO:0000256" key="2">
    <source>
        <dbReference type="ARBA" id="ARBA00006434"/>
    </source>
</evidence>
<evidence type="ECO:0000256" key="10">
    <source>
        <dbReference type="ARBA" id="ARBA00023201"/>
    </source>
</evidence>
<dbReference type="CDD" id="cd11492">
    <property type="entry name" value="SLC5sbd_NIS-SMVT"/>
    <property type="match status" value="1"/>
</dbReference>
<evidence type="ECO:0000313" key="14">
    <source>
        <dbReference type="EMBL" id="GFY51450.1"/>
    </source>
</evidence>
<keyword evidence="6 13" id="KW-1133">Transmembrane helix</keyword>
<feature type="transmembrane region" description="Helical" evidence="13">
    <location>
        <begin position="426"/>
        <end position="445"/>
    </location>
</feature>
<dbReference type="Pfam" id="PF00474">
    <property type="entry name" value="SSF"/>
    <property type="match status" value="1"/>
</dbReference>
<evidence type="ECO:0000256" key="3">
    <source>
        <dbReference type="ARBA" id="ARBA00022448"/>
    </source>
</evidence>
<feature type="transmembrane region" description="Helical" evidence="13">
    <location>
        <begin position="480"/>
        <end position="498"/>
    </location>
</feature>
<dbReference type="PANTHER" id="PTHR42985:SF40">
    <property type="entry name" value="LD47995P-RELATED"/>
    <property type="match status" value="1"/>
</dbReference>
<dbReference type="GO" id="GO:0005886">
    <property type="term" value="C:plasma membrane"/>
    <property type="evidence" value="ECO:0007669"/>
    <property type="project" value="UniProtKB-SubCell"/>
</dbReference>
<keyword evidence="8" id="KW-0406">Ion transport</keyword>
<gene>
    <name evidence="14" type="primary">CG32669</name>
    <name evidence="14" type="ORF">TNIN_17761</name>
</gene>
<feature type="transmembrane region" description="Helical" evidence="13">
    <location>
        <begin position="451"/>
        <end position="473"/>
    </location>
</feature>
<feature type="transmembrane region" description="Helical" evidence="13">
    <location>
        <begin position="364"/>
        <end position="387"/>
    </location>
</feature>
<evidence type="ECO:0000256" key="9">
    <source>
        <dbReference type="ARBA" id="ARBA00023136"/>
    </source>
</evidence>
<keyword evidence="4" id="KW-1003">Cell membrane</keyword>
<comment type="caution">
    <text evidence="14">The sequence shown here is derived from an EMBL/GenBank/DDBJ whole genome shotgun (WGS) entry which is preliminary data.</text>
</comment>
<dbReference type="EMBL" id="BMAV01008090">
    <property type="protein sequence ID" value="GFY51450.1"/>
    <property type="molecule type" value="Genomic_DNA"/>
</dbReference>
<keyword evidence="5 13" id="KW-0812">Transmembrane</keyword>
<dbReference type="PANTHER" id="PTHR42985">
    <property type="entry name" value="SODIUM-COUPLED MONOCARBOXYLATE TRANSPORTER"/>
    <property type="match status" value="1"/>
</dbReference>
<evidence type="ECO:0000256" key="1">
    <source>
        <dbReference type="ARBA" id="ARBA00004651"/>
    </source>
</evidence>
<evidence type="ECO:0000256" key="12">
    <source>
        <dbReference type="SAM" id="MobiDB-lite"/>
    </source>
</evidence>
<feature type="compositionally biased region" description="Basic and acidic residues" evidence="12">
    <location>
        <begin position="611"/>
        <end position="620"/>
    </location>
</feature>
<evidence type="ECO:0000256" key="7">
    <source>
        <dbReference type="ARBA" id="ARBA00023053"/>
    </source>
</evidence>
<protein>
    <submittedName>
        <fullName evidence="14">Putative sodium-dependent multivitamin transporter</fullName>
    </submittedName>
</protein>
<evidence type="ECO:0000256" key="4">
    <source>
        <dbReference type="ARBA" id="ARBA00022475"/>
    </source>
</evidence>